<keyword evidence="1" id="KW-1133">Transmembrane helix</keyword>
<dbReference type="PANTHER" id="PTHR40465">
    <property type="entry name" value="CHROMOSOME 1, WHOLE GENOME SHOTGUN SEQUENCE"/>
    <property type="match status" value="1"/>
</dbReference>
<feature type="transmembrane region" description="Helical" evidence="1">
    <location>
        <begin position="244"/>
        <end position="268"/>
    </location>
</feature>
<dbReference type="Proteomes" id="UP001218218">
    <property type="component" value="Unassembled WGS sequence"/>
</dbReference>
<feature type="transmembrane region" description="Helical" evidence="1">
    <location>
        <begin position="103"/>
        <end position="123"/>
    </location>
</feature>
<protein>
    <recommendedName>
        <fullName evidence="2">DUF6534 domain-containing protein</fullName>
    </recommendedName>
</protein>
<organism evidence="3 4">
    <name type="scientific">Mycena albidolilacea</name>
    <dbReference type="NCBI Taxonomy" id="1033008"/>
    <lineage>
        <taxon>Eukaryota</taxon>
        <taxon>Fungi</taxon>
        <taxon>Dikarya</taxon>
        <taxon>Basidiomycota</taxon>
        <taxon>Agaricomycotina</taxon>
        <taxon>Agaricomycetes</taxon>
        <taxon>Agaricomycetidae</taxon>
        <taxon>Agaricales</taxon>
        <taxon>Marasmiineae</taxon>
        <taxon>Mycenaceae</taxon>
        <taxon>Mycena</taxon>
    </lineage>
</organism>
<evidence type="ECO:0000256" key="1">
    <source>
        <dbReference type="SAM" id="Phobius"/>
    </source>
</evidence>
<evidence type="ECO:0000313" key="4">
    <source>
        <dbReference type="Proteomes" id="UP001218218"/>
    </source>
</evidence>
<feature type="non-terminal residue" evidence="3">
    <location>
        <position position="1"/>
    </location>
</feature>
<accession>A0AAD7EBG8</accession>
<keyword evidence="1" id="KW-0472">Membrane</keyword>
<dbReference type="Pfam" id="PF20152">
    <property type="entry name" value="DUF6534"/>
    <property type="match status" value="1"/>
</dbReference>
<name>A0AAD7EBG8_9AGAR</name>
<feature type="transmembrane region" description="Helical" evidence="1">
    <location>
        <begin position="214"/>
        <end position="232"/>
    </location>
</feature>
<dbReference type="AlphaFoldDB" id="A0AAD7EBG8"/>
<evidence type="ECO:0000313" key="3">
    <source>
        <dbReference type="EMBL" id="KAJ7310069.1"/>
    </source>
</evidence>
<sequence>MTPPALPSFAMSPTLPLPVVAFVLGGWDLGISGDLLLQGVIFAQFAHYTTRYKRDIPLLRAFVWGLLFLTTLKSAQGLGILWSQNVQHFTDVEGAADLFFMTWFLQLNVSFVAVIVFYVQMFFCYRLWAISKKFLLVAFILVLFVFALLSAIVSSVFTFTKDHLQNDRWISIHLGTVVAGDLLLCGSTTYFLIQHLKETSLPETAGMFRALLKLTIQSTAPAAICAFLNLIATQLPTASDPLNAWTMVAIMTNGWLPKLYAFSAMWTLNTRREI</sequence>
<proteinExistence type="predicted"/>
<keyword evidence="1" id="KW-0812">Transmembrane</keyword>
<gene>
    <name evidence="3" type="ORF">DFH08DRAFT_1046626</name>
</gene>
<keyword evidence="4" id="KW-1185">Reference proteome</keyword>
<reference evidence="3" key="1">
    <citation type="submission" date="2023-03" db="EMBL/GenBank/DDBJ databases">
        <title>Massive genome expansion in bonnet fungi (Mycena s.s.) driven by repeated elements and novel gene families across ecological guilds.</title>
        <authorList>
            <consortium name="Lawrence Berkeley National Laboratory"/>
            <person name="Harder C.B."/>
            <person name="Miyauchi S."/>
            <person name="Viragh M."/>
            <person name="Kuo A."/>
            <person name="Thoen E."/>
            <person name="Andreopoulos B."/>
            <person name="Lu D."/>
            <person name="Skrede I."/>
            <person name="Drula E."/>
            <person name="Henrissat B."/>
            <person name="Morin E."/>
            <person name="Kohler A."/>
            <person name="Barry K."/>
            <person name="LaButti K."/>
            <person name="Morin E."/>
            <person name="Salamov A."/>
            <person name="Lipzen A."/>
            <person name="Mereny Z."/>
            <person name="Hegedus B."/>
            <person name="Baldrian P."/>
            <person name="Stursova M."/>
            <person name="Weitz H."/>
            <person name="Taylor A."/>
            <person name="Grigoriev I.V."/>
            <person name="Nagy L.G."/>
            <person name="Martin F."/>
            <person name="Kauserud H."/>
        </authorList>
    </citation>
    <scope>NUCLEOTIDE SEQUENCE</scope>
    <source>
        <strain evidence="3">CBHHK002</strain>
    </source>
</reference>
<comment type="caution">
    <text evidence="3">The sequence shown here is derived from an EMBL/GenBank/DDBJ whole genome shotgun (WGS) entry which is preliminary data.</text>
</comment>
<dbReference type="InterPro" id="IPR045339">
    <property type="entry name" value="DUF6534"/>
</dbReference>
<feature type="transmembrane region" description="Helical" evidence="1">
    <location>
        <begin position="58"/>
        <end position="83"/>
    </location>
</feature>
<feature type="transmembrane region" description="Helical" evidence="1">
    <location>
        <begin position="169"/>
        <end position="193"/>
    </location>
</feature>
<evidence type="ECO:0000259" key="2">
    <source>
        <dbReference type="Pfam" id="PF20152"/>
    </source>
</evidence>
<feature type="domain" description="DUF6534" evidence="2">
    <location>
        <begin position="178"/>
        <end position="272"/>
    </location>
</feature>
<feature type="transmembrane region" description="Helical" evidence="1">
    <location>
        <begin position="20"/>
        <end position="46"/>
    </location>
</feature>
<dbReference type="PANTHER" id="PTHR40465:SF1">
    <property type="entry name" value="DUF6534 DOMAIN-CONTAINING PROTEIN"/>
    <property type="match status" value="1"/>
</dbReference>
<dbReference type="EMBL" id="JARIHO010000079">
    <property type="protein sequence ID" value="KAJ7310069.1"/>
    <property type="molecule type" value="Genomic_DNA"/>
</dbReference>
<feature type="transmembrane region" description="Helical" evidence="1">
    <location>
        <begin position="135"/>
        <end position="157"/>
    </location>
</feature>